<gene>
    <name evidence="3" type="ORF">F955_02897</name>
</gene>
<accession>N9AAM0</accession>
<dbReference type="InterPro" id="IPR013762">
    <property type="entry name" value="Integrase-like_cat_sf"/>
</dbReference>
<sequence>MSNHPHSLRRKQKNNAKIKSLITLFSEKFECSTDENFQSICNEIDKKLLEKAGSNLQSYRFGRLQLAKYIKRLNLAKGTDYPVPSSPVIYESVMPLQSIETIKHGKNIVLFVQRLTHLWHTTSIDHPVHCHGFALISAILFNGVWNEAELKAFSHIIETKKSFDSFLDTKDHFISLEIPNSQYGNKKIDHPHHSTTYTKTIVIHDIVKCWLFRLNQYEKDLFTQALDPEHVINDCIRIYLPDVKIRYKELIQYAFYFTQFLKNAQLDQMSIGLLKHEIPSSSPLKKQLAVYFHQFDTSATRSRYKILEQNERSIKGNIESGLTNFLKDIRVILRADGYVEKLIELYARELSPSIERIVFWAIIRSRLNSNQLAKLNEIICSKKRLSRTLIHADFQPLKRSSLNTFFSQFVFHWLYLTQGKNIHAFTAIDYEELYAEILALKAEQTRSNTQKRLSEFHHKQVSFFNAPNVNLENLLTIKICKTDLVSPHLFHKALQALESMSEIHRLDRSMFKHIFTLGFKVGLRINETLNIFVNDFQINADQLTLCIRNHRNKNQKSYSAYRKIALHHLLKHDELQSLMTYINNRKRELLEKRYSLKQPLFIKQNFKETHKNEVNELLKTILDSVYPEHRCTYHSLRHSAINHLYLVLAESPLANHFTDYSANEQMRIRYALLRHGNTQQTWYALAHLAGHLTPSTTCSSYLHLAHLAITYQLNQMHTPLTKEAYFNILHCKDNTSFPVQQRAIHTFLYKQLTLHPYKEYDHNYKELHVAAPNTLVLGAHDSDLTFKLLHHILSTPHEDHLLLPESIPLQVAIKIRDTASQLKTTCINQKKSSKLFTTDFLRKHPNALITSLPTNEIEQQLIGYAENNYVIAYKNHKKELMQIIEIYLEKVQSNSSEFKFAVNEKRQLKKFLSFINDLFPKKYIHLELSSKVKQELGHVLSDLNLTSKNFTMSEDSKNISFSFKISEGKALGVFKLVMLLIIVFIKSDM</sequence>
<reference evidence="3 4" key="1">
    <citation type="submission" date="2013-02" db="EMBL/GenBank/DDBJ databases">
        <title>The Genome Sequence of Acinetobacter schindleri CIP 107287.</title>
        <authorList>
            <consortium name="The Broad Institute Genome Sequencing Platform"/>
            <consortium name="The Broad Institute Genome Sequencing Center for Infectious Disease"/>
            <person name="Cerqueira G."/>
            <person name="Feldgarden M."/>
            <person name="Courvalin P."/>
            <person name="Perichon B."/>
            <person name="Grillot-Courvalin C."/>
            <person name="Clermont D."/>
            <person name="Rocha E."/>
            <person name="Yoon E.-J."/>
            <person name="Nemec A."/>
            <person name="Walker B."/>
            <person name="Young S.K."/>
            <person name="Zeng Q."/>
            <person name="Gargeya S."/>
            <person name="Fitzgerald M."/>
            <person name="Haas B."/>
            <person name="Abouelleil A."/>
            <person name="Alvarado L."/>
            <person name="Arachchi H.M."/>
            <person name="Berlin A.M."/>
            <person name="Chapman S.B."/>
            <person name="Dewar J."/>
            <person name="Goldberg J."/>
            <person name="Griggs A."/>
            <person name="Gujja S."/>
            <person name="Hansen M."/>
            <person name="Howarth C."/>
            <person name="Imamovic A."/>
            <person name="Larimer J."/>
            <person name="McCowan C."/>
            <person name="Murphy C."/>
            <person name="Neiman D."/>
            <person name="Pearson M."/>
            <person name="Priest M."/>
            <person name="Roberts A."/>
            <person name="Saif S."/>
            <person name="Shea T."/>
            <person name="Sisk P."/>
            <person name="Sykes S."/>
            <person name="Wortman J."/>
            <person name="Nusbaum C."/>
            <person name="Birren B."/>
        </authorList>
    </citation>
    <scope>NUCLEOTIDE SEQUENCE [LARGE SCALE GENOMIC DNA]</scope>
    <source>
        <strain evidence="3 4">CIP 107287</strain>
    </source>
</reference>
<dbReference type="GO" id="GO:0006310">
    <property type="term" value="P:DNA recombination"/>
    <property type="evidence" value="ECO:0007669"/>
    <property type="project" value="UniProtKB-KW"/>
</dbReference>
<dbReference type="HOGENOM" id="CLU_010260_0_0_6"/>
<dbReference type="PATRIC" id="fig|1217988.3.peg.2781"/>
<dbReference type="InterPro" id="IPR011010">
    <property type="entry name" value="DNA_brk_join_enz"/>
</dbReference>
<evidence type="ECO:0000313" key="3">
    <source>
        <dbReference type="EMBL" id="ENV43154.1"/>
    </source>
</evidence>
<name>N9AAM0_9GAMM</name>
<dbReference type="RefSeq" id="WP_004895802.1">
    <property type="nucleotide sequence ID" value="NZ_KB849579.1"/>
</dbReference>
<feature type="domain" description="Tyr recombinase" evidence="2">
    <location>
        <begin position="512"/>
        <end position="647"/>
    </location>
</feature>
<dbReference type="EMBL" id="APPQ01000032">
    <property type="protein sequence ID" value="ENV43154.1"/>
    <property type="molecule type" value="Genomic_DNA"/>
</dbReference>
<comment type="caution">
    <text evidence="3">The sequence shown here is derived from an EMBL/GenBank/DDBJ whole genome shotgun (WGS) entry which is preliminary data.</text>
</comment>
<dbReference type="Gene3D" id="1.10.443.10">
    <property type="entry name" value="Intergrase catalytic core"/>
    <property type="match status" value="1"/>
</dbReference>
<dbReference type="AlphaFoldDB" id="N9AAM0"/>
<dbReference type="GO" id="GO:0015074">
    <property type="term" value="P:DNA integration"/>
    <property type="evidence" value="ECO:0007669"/>
    <property type="project" value="InterPro"/>
</dbReference>
<dbReference type="GO" id="GO:0003677">
    <property type="term" value="F:DNA binding"/>
    <property type="evidence" value="ECO:0007669"/>
    <property type="project" value="InterPro"/>
</dbReference>
<evidence type="ECO:0000259" key="2">
    <source>
        <dbReference type="Pfam" id="PF00589"/>
    </source>
</evidence>
<dbReference type="Pfam" id="PF00589">
    <property type="entry name" value="Phage_integrase"/>
    <property type="match status" value="1"/>
</dbReference>
<dbReference type="Proteomes" id="UP000018440">
    <property type="component" value="Unassembled WGS sequence"/>
</dbReference>
<protein>
    <recommendedName>
        <fullName evidence="2">Tyr recombinase domain-containing protein</fullName>
    </recommendedName>
</protein>
<evidence type="ECO:0000256" key="1">
    <source>
        <dbReference type="ARBA" id="ARBA00023172"/>
    </source>
</evidence>
<organism evidence="3 4">
    <name type="scientific">Acinetobacter schindleri CIP 107287</name>
    <dbReference type="NCBI Taxonomy" id="1217988"/>
    <lineage>
        <taxon>Bacteria</taxon>
        <taxon>Pseudomonadati</taxon>
        <taxon>Pseudomonadota</taxon>
        <taxon>Gammaproteobacteria</taxon>
        <taxon>Moraxellales</taxon>
        <taxon>Moraxellaceae</taxon>
        <taxon>Acinetobacter</taxon>
    </lineage>
</organism>
<keyword evidence="1" id="KW-0233">DNA recombination</keyword>
<dbReference type="SUPFAM" id="SSF56349">
    <property type="entry name" value="DNA breaking-rejoining enzymes"/>
    <property type="match status" value="1"/>
</dbReference>
<proteinExistence type="predicted"/>
<dbReference type="InterPro" id="IPR002104">
    <property type="entry name" value="Integrase_catalytic"/>
</dbReference>
<evidence type="ECO:0000313" key="4">
    <source>
        <dbReference type="Proteomes" id="UP000018440"/>
    </source>
</evidence>